<feature type="region of interest" description="Disordered" evidence="1">
    <location>
        <begin position="130"/>
        <end position="155"/>
    </location>
</feature>
<gene>
    <name evidence="2" type="ORF">A0H81_11973</name>
</gene>
<name>A0A1C7LUF3_GRIFR</name>
<sequence length="155" mass="16706">MRILAMVSYNNKLLAIFYSRVIIGKVRAIERAFEFAATLGSLTSSPHSPWLPSSDSRPRGLQHRLRRFILQLVFSRLPPTTSMGLPADLKESLDVDALGADLTNASISPFSSPAQKPYFGLQPATPIVVPPTPSPVTSPRSAGPSNSLASPILLI</sequence>
<dbReference type="Proteomes" id="UP000092993">
    <property type="component" value="Unassembled WGS sequence"/>
</dbReference>
<accession>A0A1C7LUF3</accession>
<evidence type="ECO:0000256" key="1">
    <source>
        <dbReference type="SAM" id="MobiDB-lite"/>
    </source>
</evidence>
<organism evidence="2 3">
    <name type="scientific">Grifola frondosa</name>
    <name type="common">Maitake</name>
    <name type="synonym">Polyporus frondosus</name>
    <dbReference type="NCBI Taxonomy" id="5627"/>
    <lineage>
        <taxon>Eukaryota</taxon>
        <taxon>Fungi</taxon>
        <taxon>Dikarya</taxon>
        <taxon>Basidiomycota</taxon>
        <taxon>Agaricomycotina</taxon>
        <taxon>Agaricomycetes</taxon>
        <taxon>Polyporales</taxon>
        <taxon>Grifolaceae</taxon>
        <taxon>Grifola</taxon>
    </lineage>
</organism>
<dbReference type="AlphaFoldDB" id="A0A1C7LUF3"/>
<proteinExistence type="predicted"/>
<dbReference type="EMBL" id="LUGG01000022">
    <property type="protein sequence ID" value="OBZ68280.1"/>
    <property type="molecule type" value="Genomic_DNA"/>
</dbReference>
<evidence type="ECO:0000313" key="2">
    <source>
        <dbReference type="EMBL" id="OBZ68280.1"/>
    </source>
</evidence>
<evidence type="ECO:0000313" key="3">
    <source>
        <dbReference type="Proteomes" id="UP000092993"/>
    </source>
</evidence>
<comment type="caution">
    <text evidence="2">The sequence shown here is derived from an EMBL/GenBank/DDBJ whole genome shotgun (WGS) entry which is preliminary data.</text>
</comment>
<reference evidence="2 3" key="1">
    <citation type="submission" date="2016-03" db="EMBL/GenBank/DDBJ databases">
        <title>Whole genome sequencing of Grifola frondosa 9006-11.</title>
        <authorList>
            <person name="Min B."/>
            <person name="Park H."/>
            <person name="Kim J.-G."/>
            <person name="Cho H."/>
            <person name="Oh Y.-L."/>
            <person name="Kong W.-S."/>
            <person name="Choi I.-G."/>
        </authorList>
    </citation>
    <scope>NUCLEOTIDE SEQUENCE [LARGE SCALE GENOMIC DNA]</scope>
    <source>
        <strain evidence="2 3">9006-11</strain>
    </source>
</reference>
<protein>
    <submittedName>
        <fullName evidence="2">Uncharacterized protein</fullName>
    </submittedName>
</protein>
<keyword evidence="3" id="KW-1185">Reference proteome</keyword>